<organism evidence="2 3">
    <name type="scientific">Hebeloma cylindrosporum</name>
    <dbReference type="NCBI Taxonomy" id="76867"/>
    <lineage>
        <taxon>Eukaryota</taxon>
        <taxon>Fungi</taxon>
        <taxon>Dikarya</taxon>
        <taxon>Basidiomycota</taxon>
        <taxon>Agaricomycotina</taxon>
        <taxon>Agaricomycetes</taxon>
        <taxon>Agaricomycetidae</taxon>
        <taxon>Agaricales</taxon>
        <taxon>Agaricineae</taxon>
        <taxon>Hymenogastraceae</taxon>
        <taxon>Hebeloma</taxon>
    </lineage>
</organism>
<dbReference type="EMBL" id="KN831791">
    <property type="protein sequence ID" value="KIM38310.1"/>
    <property type="molecule type" value="Genomic_DNA"/>
</dbReference>
<proteinExistence type="predicted"/>
<keyword evidence="1" id="KW-0472">Membrane</keyword>
<dbReference type="HOGENOM" id="CLU_1970830_0_0_1"/>
<evidence type="ECO:0000313" key="3">
    <source>
        <dbReference type="Proteomes" id="UP000053424"/>
    </source>
</evidence>
<name>A0A0C3BNR4_HEBCY</name>
<evidence type="ECO:0000256" key="1">
    <source>
        <dbReference type="SAM" id="Phobius"/>
    </source>
</evidence>
<gene>
    <name evidence="2" type="ORF">M413DRAFT_447814</name>
</gene>
<evidence type="ECO:0000313" key="2">
    <source>
        <dbReference type="EMBL" id="KIM38310.1"/>
    </source>
</evidence>
<reference evidence="2 3" key="1">
    <citation type="submission" date="2014-04" db="EMBL/GenBank/DDBJ databases">
        <authorList>
            <consortium name="DOE Joint Genome Institute"/>
            <person name="Kuo A."/>
            <person name="Gay G."/>
            <person name="Dore J."/>
            <person name="Kohler A."/>
            <person name="Nagy L.G."/>
            <person name="Floudas D."/>
            <person name="Copeland A."/>
            <person name="Barry K.W."/>
            <person name="Cichocki N."/>
            <person name="Veneault-Fourrey C."/>
            <person name="LaButti K."/>
            <person name="Lindquist E.A."/>
            <person name="Lipzen A."/>
            <person name="Lundell T."/>
            <person name="Morin E."/>
            <person name="Murat C."/>
            <person name="Sun H."/>
            <person name="Tunlid A."/>
            <person name="Henrissat B."/>
            <person name="Grigoriev I.V."/>
            <person name="Hibbett D.S."/>
            <person name="Martin F."/>
            <person name="Nordberg H.P."/>
            <person name="Cantor M.N."/>
            <person name="Hua S.X."/>
        </authorList>
    </citation>
    <scope>NUCLEOTIDE SEQUENCE [LARGE SCALE GENOMIC DNA]</scope>
    <source>
        <strain evidence="3">h7</strain>
    </source>
</reference>
<protein>
    <submittedName>
        <fullName evidence="2">Uncharacterized protein</fullName>
    </submittedName>
</protein>
<dbReference type="AlphaFoldDB" id="A0A0C3BNR4"/>
<sequence length="127" mass="13737">MLLLVSMSQPAHPDPNSSRTFEIIFKLSFMIFNVVAFAQFVGTMRFWGAMGEVHEYWQNELKIPGRREQWAKDIEKCISPQGDAPVLGCSAIPSGPSGPDMAGPTVADSTTACCDEAISQLSAPSEG</sequence>
<reference evidence="3" key="2">
    <citation type="submission" date="2015-01" db="EMBL/GenBank/DDBJ databases">
        <title>Evolutionary Origins and Diversification of the Mycorrhizal Mutualists.</title>
        <authorList>
            <consortium name="DOE Joint Genome Institute"/>
            <consortium name="Mycorrhizal Genomics Consortium"/>
            <person name="Kohler A."/>
            <person name="Kuo A."/>
            <person name="Nagy L.G."/>
            <person name="Floudas D."/>
            <person name="Copeland A."/>
            <person name="Barry K.W."/>
            <person name="Cichocki N."/>
            <person name="Veneault-Fourrey C."/>
            <person name="LaButti K."/>
            <person name="Lindquist E.A."/>
            <person name="Lipzen A."/>
            <person name="Lundell T."/>
            <person name="Morin E."/>
            <person name="Murat C."/>
            <person name="Riley R."/>
            <person name="Ohm R."/>
            <person name="Sun H."/>
            <person name="Tunlid A."/>
            <person name="Henrissat B."/>
            <person name="Grigoriev I.V."/>
            <person name="Hibbett D.S."/>
            <person name="Martin F."/>
        </authorList>
    </citation>
    <scope>NUCLEOTIDE SEQUENCE [LARGE SCALE GENOMIC DNA]</scope>
    <source>
        <strain evidence="3">h7</strain>
    </source>
</reference>
<feature type="transmembrane region" description="Helical" evidence="1">
    <location>
        <begin position="23"/>
        <end position="41"/>
    </location>
</feature>
<dbReference type="Proteomes" id="UP000053424">
    <property type="component" value="Unassembled WGS sequence"/>
</dbReference>
<keyword evidence="1" id="KW-0812">Transmembrane</keyword>
<keyword evidence="1" id="KW-1133">Transmembrane helix</keyword>
<keyword evidence="3" id="KW-1185">Reference proteome</keyword>
<accession>A0A0C3BNR4</accession>